<keyword evidence="4 6" id="KW-0378">Hydrolase</keyword>
<name>A0ABR7HWZ9_9FIRM</name>
<comment type="function">
    <text evidence="6">May nick specific sequences that contain T:G mispairs resulting from m5C-deamination.</text>
</comment>
<organism evidence="7 8">
    <name type="scientific">Pseudoflavonifractor hominis</name>
    <dbReference type="NCBI Taxonomy" id="2763059"/>
    <lineage>
        <taxon>Bacteria</taxon>
        <taxon>Bacillati</taxon>
        <taxon>Bacillota</taxon>
        <taxon>Clostridia</taxon>
        <taxon>Eubacteriales</taxon>
        <taxon>Oscillospiraceae</taxon>
        <taxon>Pseudoflavonifractor</taxon>
    </lineage>
</organism>
<dbReference type="NCBIfam" id="TIGR00632">
    <property type="entry name" value="vsr"/>
    <property type="match status" value="1"/>
</dbReference>
<dbReference type="PIRSF" id="PIRSF018267">
    <property type="entry name" value="VSR_endonuc"/>
    <property type="match status" value="1"/>
</dbReference>
<proteinExistence type="inferred from homology"/>
<evidence type="ECO:0000313" key="7">
    <source>
        <dbReference type="EMBL" id="MBC5732040.1"/>
    </source>
</evidence>
<sequence length="153" mass="18263">MDDLTPEQRRKNMQAIKSKDTSIELLLRKALWQEGIRYRKNYKKLPGKPDIAITKYKIAVFCDSDFWHGYDWENRNQRIKSNRDYWVPKIERNMQRDKEVTTQLQEAGWVVLRFWEWQIRKHLVECVDEVKNAITSAGGKERSTAQNADDTLC</sequence>
<keyword evidence="2 6" id="KW-0255">Endonuclease</keyword>
<evidence type="ECO:0000256" key="6">
    <source>
        <dbReference type="PIRNR" id="PIRNR018267"/>
    </source>
</evidence>
<dbReference type="SUPFAM" id="SSF52980">
    <property type="entry name" value="Restriction endonuclease-like"/>
    <property type="match status" value="1"/>
</dbReference>
<dbReference type="EMBL" id="JACOPR010000016">
    <property type="protein sequence ID" value="MBC5732040.1"/>
    <property type="molecule type" value="Genomic_DNA"/>
</dbReference>
<dbReference type="Gene3D" id="3.40.960.10">
    <property type="entry name" value="VSR Endonuclease"/>
    <property type="match status" value="1"/>
</dbReference>
<dbReference type="RefSeq" id="WP_186964394.1">
    <property type="nucleotide sequence ID" value="NZ_JACOPR010000016.1"/>
</dbReference>
<dbReference type="GO" id="GO:0004519">
    <property type="term" value="F:endonuclease activity"/>
    <property type="evidence" value="ECO:0007669"/>
    <property type="project" value="UniProtKB-KW"/>
</dbReference>
<dbReference type="Pfam" id="PF03852">
    <property type="entry name" value="Vsr"/>
    <property type="match status" value="1"/>
</dbReference>
<dbReference type="CDD" id="cd00221">
    <property type="entry name" value="Vsr"/>
    <property type="match status" value="1"/>
</dbReference>
<comment type="similarity">
    <text evidence="6">Belongs to the vsr family.</text>
</comment>
<accession>A0ABR7HWZ9</accession>
<evidence type="ECO:0000256" key="4">
    <source>
        <dbReference type="ARBA" id="ARBA00022801"/>
    </source>
</evidence>
<reference evidence="7 8" key="1">
    <citation type="submission" date="2020-08" db="EMBL/GenBank/DDBJ databases">
        <title>Genome public.</title>
        <authorList>
            <person name="Liu C."/>
            <person name="Sun Q."/>
        </authorList>
    </citation>
    <scope>NUCLEOTIDE SEQUENCE [LARGE SCALE GENOMIC DNA]</scope>
    <source>
        <strain evidence="7 8">New-38</strain>
    </source>
</reference>
<evidence type="ECO:0000256" key="2">
    <source>
        <dbReference type="ARBA" id="ARBA00022759"/>
    </source>
</evidence>
<keyword evidence="1 6" id="KW-0540">Nuclease</keyword>
<evidence type="ECO:0000256" key="1">
    <source>
        <dbReference type="ARBA" id="ARBA00022722"/>
    </source>
</evidence>
<evidence type="ECO:0000256" key="3">
    <source>
        <dbReference type="ARBA" id="ARBA00022763"/>
    </source>
</evidence>
<keyword evidence="8" id="KW-1185">Reference proteome</keyword>
<keyword evidence="5 6" id="KW-0234">DNA repair</keyword>
<dbReference type="Proteomes" id="UP000660021">
    <property type="component" value="Unassembled WGS sequence"/>
</dbReference>
<gene>
    <name evidence="7" type="ORF">H8S34_14600</name>
</gene>
<evidence type="ECO:0000256" key="5">
    <source>
        <dbReference type="ARBA" id="ARBA00023204"/>
    </source>
</evidence>
<dbReference type="InterPro" id="IPR004603">
    <property type="entry name" value="DNA_mismatch_endonuc_vsr"/>
</dbReference>
<evidence type="ECO:0000313" key="8">
    <source>
        <dbReference type="Proteomes" id="UP000660021"/>
    </source>
</evidence>
<protein>
    <recommendedName>
        <fullName evidence="6">Very short patch repair endonuclease</fullName>
        <ecNumber evidence="6">3.1.-.-</ecNumber>
    </recommendedName>
</protein>
<comment type="caution">
    <text evidence="7">The sequence shown here is derived from an EMBL/GenBank/DDBJ whole genome shotgun (WGS) entry which is preliminary data.</text>
</comment>
<dbReference type="InterPro" id="IPR011335">
    <property type="entry name" value="Restrct_endonuc-II-like"/>
</dbReference>
<keyword evidence="3 6" id="KW-0227">DNA damage</keyword>
<dbReference type="EC" id="3.1.-.-" evidence="6"/>